<dbReference type="InterPro" id="IPR003653">
    <property type="entry name" value="Peptidase_C48_C"/>
</dbReference>
<accession>A0ABU6UXU1</accession>
<proteinExistence type="inferred from homology"/>
<feature type="region of interest" description="Disordered" evidence="5">
    <location>
        <begin position="28"/>
        <end position="53"/>
    </location>
</feature>
<dbReference type="Pfam" id="PF02902">
    <property type="entry name" value="Peptidase_C48"/>
    <property type="match status" value="1"/>
</dbReference>
<evidence type="ECO:0000256" key="4">
    <source>
        <dbReference type="ARBA" id="ARBA00022807"/>
    </source>
</evidence>
<feature type="domain" description="Ubiquitin-like protease family profile" evidence="6">
    <location>
        <begin position="193"/>
        <end position="353"/>
    </location>
</feature>
<feature type="compositionally biased region" description="Basic and acidic residues" evidence="5">
    <location>
        <begin position="42"/>
        <end position="53"/>
    </location>
</feature>
<organism evidence="7 8">
    <name type="scientific">Stylosanthes scabra</name>
    <dbReference type="NCBI Taxonomy" id="79078"/>
    <lineage>
        <taxon>Eukaryota</taxon>
        <taxon>Viridiplantae</taxon>
        <taxon>Streptophyta</taxon>
        <taxon>Embryophyta</taxon>
        <taxon>Tracheophyta</taxon>
        <taxon>Spermatophyta</taxon>
        <taxon>Magnoliopsida</taxon>
        <taxon>eudicotyledons</taxon>
        <taxon>Gunneridae</taxon>
        <taxon>Pentapetalae</taxon>
        <taxon>rosids</taxon>
        <taxon>fabids</taxon>
        <taxon>Fabales</taxon>
        <taxon>Fabaceae</taxon>
        <taxon>Papilionoideae</taxon>
        <taxon>50 kb inversion clade</taxon>
        <taxon>dalbergioids sensu lato</taxon>
        <taxon>Dalbergieae</taxon>
        <taxon>Pterocarpus clade</taxon>
        <taxon>Stylosanthes</taxon>
    </lineage>
</organism>
<comment type="similarity">
    <text evidence="1">Belongs to the peptidase C48 family.</text>
</comment>
<evidence type="ECO:0000313" key="7">
    <source>
        <dbReference type="EMBL" id="MED6165477.1"/>
    </source>
</evidence>
<dbReference type="Proteomes" id="UP001341840">
    <property type="component" value="Unassembled WGS sequence"/>
</dbReference>
<dbReference type="PANTHER" id="PTHR12606:SF136">
    <property type="entry name" value="ULP1 PROTEASE FAMILY PROTEIN"/>
    <property type="match status" value="1"/>
</dbReference>
<keyword evidence="2" id="KW-0645">Protease</keyword>
<keyword evidence="3" id="KW-0378">Hydrolase</keyword>
<evidence type="ECO:0000313" key="8">
    <source>
        <dbReference type="Proteomes" id="UP001341840"/>
    </source>
</evidence>
<gene>
    <name evidence="7" type="ORF">PIB30_099884</name>
</gene>
<evidence type="ECO:0000259" key="6">
    <source>
        <dbReference type="PROSITE" id="PS50600"/>
    </source>
</evidence>
<dbReference type="InterPro" id="IPR038765">
    <property type="entry name" value="Papain-like_cys_pep_sf"/>
</dbReference>
<dbReference type="PROSITE" id="PS50600">
    <property type="entry name" value="ULP_PROTEASE"/>
    <property type="match status" value="1"/>
</dbReference>
<comment type="caution">
    <text evidence="7">The sequence shown here is derived from an EMBL/GenBank/DDBJ whole genome shotgun (WGS) entry which is preliminary data.</text>
</comment>
<name>A0ABU6UXU1_9FABA</name>
<keyword evidence="8" id="KW-1185">Reference proteome</keyword>
<dbReference type="PANTHER" id="PTHR12606">
    <property type="entry name" value="SENTRIN/SUMO-SPECIFIC PROTEASE"/>
    <property type="match status" value="1"/>
</dbReference>
<protein>
    <recommendedName>
        <fullName evidence="6">Ubiquitin-like protease family profile domain-containing protein</fullName>
    </recommendedName>
</protein>
<evidence type="ECO:0000256" key="5">
    <source>
        <dbReference type="SAM" id="MobiDB-lite"/>
    </source>
</evidence>
<evidence type="ECO:0000256" key="3">
    <source>
        <dbReference type="ARBA" id="ARBA00022801"/>
    </source>
</evidence>
<dbReference type="EMBL" id="JASCZI010123556">
    <property type="protein sequence ID" value="MED6165477.1"/>
    <property type="molecule type" value="Genomic_DNA"/>
</dbReference>
<keyword evidence="4" id="KW-0788">Thiol protease</keyword>
<evidence type="ECO:0000256" key="2">
    <source>
        <dbReference type="ARBA" id="ARBA00022670"/>
    </source>
</evidence>
<reference evidence="7 8" key="1">
    <citation type="journal article" date="2023" name="Plants (Basel)">
        <title>Bridging the Gap: Combining Genomics and Transcriptomics Approaches to Understand Stylosanthes scabra, an Orphan Legume from the Brazilian Caatinga.</title>
        <authorList>
            <person name="Ferreira-Neto J.R.C."/>
            <person name="da Silva M.D."/>
            <person name="Binneck E."/>
            <person name="de Melo N.F."/>
            <person name="da Silva R.H."/>
            <person name="de Melo A.L.T.M."/>
            <person name="Pandolfi V."/>
            <person name="Bustamante F.O."/>
            <person name="Brasileiro-Vidal A.C."/>
            <person name="Benko-Iseppon A.M."/>
        </authorList>
    </citation>
    <scope>NUCLEOTIDE SEQUENCE [LARGE SCALE GENOMIC DNA]</scope>
    <source>
        <tissue evidence="7">Leaves</tissue>
    </source>
</reference>
<dbReference type="Gene3D" id="3.40.395.10">
    <property type="entry name" value="Adenoviral Proteinase, Chain A"/>
    <property type="match status" value="1"/>
</dbReference>
<sequence length="412" mass="47792">MFDSFETVSLGKDDSAYVVVEGPVIIPSQTEKDPSQPVLQDAEGKDLATRETNENPIEPIEVEPVSINIQIPLELQDHEPCLLTLQPWLHYEAETSTAKAESPNKIITHVLLSMNQEEYAPSFDLGIDQTQPTQDNNQIQQLGDQCKTPDLLHQHYQAAPIKHDLEEICAIWATVENDNKFETIFQLRWPKTLEAMRYNFMTMPLGQCIDLQMVSLMCHVLNREELPRFEKDIYCVPPEILTRMFDTYGSNYLDKKTKLPHLMSELKDQEYMDLLDREKLRTHKTLFVPVLYSHHWWLYVLDVDNKGFYIIDSVRRSLLKKGTISLQLRCVEVPKQPNPTDCGVYVMKWMELLDATTLSGCYTFKCQYNIEEWGKLSLMISERKLCQTDSEQRKYFESGSNQLSKQYHGTPN</sequence>
<evidence type="ECO:0000256" key="1">
    <source>
        <dbReference type="ARBA" id="ARBA00005234"/>
    </source>
</evidence>
<dbReference type="SUPFAM" id="SSF54001">
    <property type="entry name" value="Cysteine proteinases"/>
    <property type="match status" value="1"/>
</dbReference>